<proteinExistence type="predicted"/>
<gene>
    <name evidence="2" type="ORF">ET464_10440</name>
</gene>
<dbReference type="InterPro" id="IPR050194">
    <property type="entry name" value="Glycosyltransferase_grp1"/>
</dbReference>
<keyword evidence="3" id="KW-1185">Reference proteome</keyword>
<dbReference type="GO" id="GO:0016757">
    <property type="term" value="F:glycosyltransferase activity"/>
    <property type="evidence" value="ECO:0007669"/>
    <property type="project" value="InterPro"/>
</dbReference>
<sequence>MTNGKKDILIIMGRYLPGYKDGGPVRSIQNLVDYLGEEYNFRILTCDRDHGDTQAYPNIKVNDWNHIGNAQVYYVPPKGFGYKIIRTLTNQADLVYVCGCFNDYAINTLLLKRLGMIKKPVVVAAMGLFSPMEFKLKYRKKKLFTTIFNLTGMFKNIYWSATTQMEVQEINQQIKIRNNYFIAEDLPRKVDNEIIIKPKEVGKLKVVWISRIAPKKNLLGAIKILQHVKSQIEFTIYGPVHVPEYWNMCLEELNKLPANIEWRYEGDVESELVVASLKKHHVFLFPTLGENYGHVIQEALSAGCAAVISDQTPWECFEENGFGHIFSVNEVTKFIEVIENYAEMEQMQYQIVSFKAFNYVKDKSIKASNNTGYRKIFNVFH</sequence>
<evidence type="ECO:0000313" key="2">
    <source>
        <dbReference type="EMBL" id="QAY66766.1"/>
    </source>
</evidence>
<accession>A0A4P6EVS7</accession>
<dbReference type="EMBL" id="CP035492">
    <property type="protein sequence ID" value="QAY66766.1"/>
    <property type="molecule type" value="Genomic_DNA"/>
</dbReference>
<evidence type="ECO:0000313" key="3">
    <source>
        <dbReference type="Proteomes" id="UP000293568"/>
    </source>
</evidence>
<dbReference type="PANTHER" id="PTHR45947:SF3">
    <property type="entry name" value="SULFOQUINOVOSYL TRANSFERASE SQD2"/>
    <property type="match status" value="1"/>
</dbReference>
<dbReference type="Gene3D" id="3.40.50.2000">
    <property type="entry name" value="Glycogen Phosphorylase B"/>
    <property type="match status" value="1"/>
</dbReference>
<evidence type="ECO:0000259" key="1">
    <source>
        <dbReference type="Pfam" id="PF00534"/>
    </source>
</evidence>
<dbReference type="OrthoDB" id="9772485at2"/>
<dbReference type="KEGG" id="pprt:ET464_10440"/>
<dbReference type="SUPFAM" id="SSF53756">
    <property type="entry name" value="UDP-Glycosyltransferase/glycogen phosphorylase"/>
    <property type="match status" value="1"/>
</dbReference>
<feature type="domain" description="Glycosyl transferase family 1" evidence="1">
    <location>
        <begin position="197"/>
        <end position="348"/>
    </location>
</feature>
<dbReference type="InterPro" id="IPR001296">
    <property type="entry name" value="Glyco_trans_1"/>
</dbReference>
<dbReference type="Pfam" id="PF00534">
    <property type="entry name" value="Glycos_transf_1"/>
    <property type="match status" value="1"/>
</dbReference>
<dbReference type="PANTHER" id="PTHR45947">
    <property type="entry name" value="SULFOQUINOVOSYL TRANSFERASE SQD2"/>
    <property type="match status" value="1"/>
</dbReference>
<dbReference type="CDD" id="cd03801">
    <property type="entry name" value="GT4_PimA-like"/>
    <property type="match status" value="1"/>
</dbReference>
<dbReference type="Proteomes" id="UP000293568">
    <property type="component" value="Chromosome"/>
</dbReference>
<protein>
    <submittedName>
        <fullName evidence="2">Glycosyltransferase</fullName>
    </submittedName>
</protein>
<keyword evidence="2" id="KW-0808">Transferase</keyword>
<organism evidence="2 3">
    <name type="scientific">Paenibacillus protaetiae</name>
    <dbReference type="NCBI Taxonomy" id="2509456"/>
    <lineage>
        <taxon>Bacteria</taxon>
        <taxon>Bacillati</taxon>
        <taxon>Bacillota</taxon>
        <taxon>Bacilli</taxon>
        <taxon>Bacillales</taxon>
        <taxon>Paenibacillaceae</taxon>
        <taxon>Paenibacillus</taxon>
    </lineage>
</organism>
<dbReference type="RefSeq" id="WP_129440674.1">
    <property type="nucleotide sequence ID" value="NZ_CP035492.1"/>
</dbReference>
<reference evidence="2 3" key="1">
    <citation type="submission" date="2019-01" db="EMBL/GenBank/DDBJ databases">
        <title>Genome sequencing of strain FW100M-2.</title>
        <authorList>
            <person name="Heo J."/>
            <person name="Kim S.-J."/>
            <person name="Kim J.-S."/>
            <person name="Hong S.-B."/>
            <person name="Kwon S.-W."/>
        </authorList>
    </citation>
    <scope>NUCLEOTIDE SEQUENCE [LARGE SCALE GENOMIC DNA]</scope>
    <source>
        <strain evidence="2 3">FW100M-2</strain>
    </source>
</reference>
<name>A0A4P6EVS7_9BACL</name>
<dbReference type="AlphaFoldDB" id="A0A4P6EVS7"/>